<evidence type="ECO:0000256" key="8">
    <source>
        <dbReference type="SAM" id="Phobius"/>
    </source>
</evidence>
<evidence type="ECO:0000256" key="4">
    <source>
        <dbReference type="ARBA" id="ARBA00022692"/>
    </source>
</evidence>
<feature type="transmembrane region" description="Helical" evidence="8">
    <location>
        <begin position="240"/>
        <end position="260"/>
    </location>
</feature>
<dbReference type="OrthoDB" id="9783652at2"/>
<dbReference type="GO" id="GO:0005886">
    <property type="term" value="C:plasma membrane"/>
    <property type="evidence" value="ECO:0007669"/>
    <property type="project" value="UniProtKB-SubCell"/>
</dbReference>
<proteinExistence type="predicted"/>
<keyword evidence="3 9" id="KW-0808">Transferase</keyword>
<comment type="subcellular location">
    <subcellularLocation>
        <location evidence="1">Cell membrane</location>
        <topology evidence="1">Multi-pass membrane protein</topology>
    </subcellularLocation>
</comment>
<evidence type="ECO:0000313" key="9">
    <source>
        <dbReference type="EMBL" id="SIS92448.1"/>
    </source>
</evidence>
<protein>
    <submittedName>
        <fullName evidence="9">UDP-N-acetylmuramyl pentapeptide phosphotransferase/UDP-N-acetylglucosamine-1-phosphate transferase</fullName>
    </submittedName>
</protein>
<dbReference type="STRING" id="407234.SAMN05421795_11414"/>
<feature type="transmembrane region" description="Helical" evidence="8">
    <location>
        <begin position="216"/>
        <end position="234"/>
    </location>
</feature>
<dbReference type="GO" id="GO:0009103">
    <property type="term" value="P:lipopolysaccharide biosynthetic process"/>
    <property type="evidence" value="ECO:0007669"/>
    <property type="project" value="TreeGrafter"/>
</dbReference>
<dbReference type="AlphaFoldDB" id="A0A1N7N2E9"/>
<keyword evidence="10" id="KW-1185">Reference proteome</keyword>
<sequence length="353" mass="37945">MILYLLSFIFSSIFGILLLHSHTYVRAVTKPRGDGLAVQSSHIGEPARVGGVAVLLSLLAVAIIQTVFQETDQTPLLLLSVLPVFIAGLAEDIGHRVSPRGRFLAAIVSAIAAVSLLGAWAPRSDIPYLDAAMPLPAVAIILTVLFSAGFCHAVNLIDGMNGLASAVVTISALGCAAISAQAAQPEITGFALLLAAGTIGFLPLNWPYARLFLGDAGAYGLGHLLVWIPFLLAWKTDTVAVPALMLVIFWPLADVLHTILRRLAERASILQPDKMHLHQKVRRMLDIIWFGYQGRQRSNPLTTLVLLPFITAPVVTGTLLWDQPTAAWCALGAFMLAFSLAHPLTVRLAHKLR</sequence>
<dbReference type="GO" id="GO:0071555">
    <property type="term" value="P:cell wall organization"/>
    <property type="evidence" value="ECO:0007669"/>
    <property type="project" value="TreeGrafter"/>
</dbReference>
<feature type="binding site" evidence="7">
    <location>
        <position position="155"/>
    </location>
    <ligand>
        <name>Mg(2+)</name>
        <dbReference type="ChEBI" id="CHEBI:18420"/>
    </ligand>
</feature>
<reference evidence="10" key="1">
    <citation type="submission" date="2017-01" db="EMBL/GenBank/DDBJ databases">
        <authorList>
            <person name="Varghese N."/>
            <person name="Submissions S."/>
        </authorList>
    </citation>
    <scope>NUCLEOTIDE SEQUENCE [LARGE SCALE GENOMIC DNA]</scope>
    <source>
        <strain evidence="10">DSM 18714</strain>
    </source>
</reference>
<dbReference type="GO" id="GO:0044038">
    <property type="term" value="P:cell wall macromolecule biosynthetic process"/>
    <property type="evidence" value="ECO:0007669"/>
    <property type="project" value="TreeGrafter"/>
</dbReference>
<dbReference type="PANTHER" id="PTHR22926:SF3">
    <property type="entry name" value="UNDECAPRENYL-PHOSPHATE ALPHA-N-ACETYLGLUCOSAMINYL 1-PHOSPHATE TRANSFERASE"/>
    <property type="match status" value="1"/>
</dbReference>
<evidence type="ECO:0000256" key="7">
    <source>
        <dbReference type="PIRSR" id="PIRSR600715-1"/>
    </source>
</evidence>
<feature type="transmembrane region" description="Helical" evidence="8">
    <location>
        <begin position="187"/>
        <end position="204"/>
    </location>
</feature>
<dbReference type="RefSeq" id="WP_076367872.1">
    <property type="nucleotide sequence ID" value="NZ_FTOM01000014.1"/>
</dbReference>
<organism evidence="9 10">
    <name type="scientific">Phaeovulum vinaykumarii</name>
    <dbReference type="NCBI Taxonomy" id="407234"/>
    <lineage>
        <taxon>Bacteria</taxon>
        <taxon>Pseudomonadati</taxon>
        <taxon>Pseudomonadota</taxon>
        <taxon>Alphaproteobacteria</taxon>
        <taxon>Rhodobacterales</taxon>
        <taxon>Paracoccaceae</taxon>
        <taxon>Phaeovulum</taxon>
    </lineage>
</organism>
<feature type="binding site" evidence="7">
    <location>
        <position position="215"/>
    </location>
    <ligand>
        <name>Mg(2+)</name>
        <dbReference type="ChEBI" id="CHEBI:18420"/>
    </ligand>
</feature>
<name>A0A1N7N2E9_9RHOB</name>
<feature type="transmembrane region" description="Helical" evidence="8">
    <location>
        <begin position="163"/>
        <end position="181"/>
    </location>
</feature>
<keyword evidence="4 8" id="KW-0812">Transmembrane</keyword>
<dbReference type="CDD" id="cd06912">
    <property type="entry name" value="GT_MraY_like"/>
    <property type="match status" value="1"/>
</dbReference>
<keyword evidence="7" id="KW-0460">Magnesium</keyword>
<evidence type="ECO:0000256" key="5">
    <source>
        <dbReference type="ARBA" id="ARBA00022989"/>
    </source>
</evidence>
<accession>A0A1N7N2E9</accession>
<keyword evidence="7" id="KW-0479">Metal-binding</keyword>
<dbReference type="GO" id="GO:0016780">
    <property type="term" value="F:phosphotransferase activity, for other substituted phosphate groups"/>
    <property type="evidence" value="ECO:0007669"/>
    <property type="project" value="InterPro"/>
</dbReference>
<feature type="transmembrane region" description="Helical" evidence="8">
    <location>
        <begin position="103"/>
        <end position="121"/>
    </location>
</feature>
<keyword evidence="5 8" id="KW-1133">Transmembrane helix</keyword>
<dbReference type="InterPro" id="IPR000715">
    <property type="entry name" value="Glycosyl_transferase_4"/>
</dbReference>
<evidence type="ECO:0000256" key="6">
    <source>
        <dbReference type="ARBA" id="ARBA00023136"/>
    </source>
</evidence>
<dbReference type="EMBL" id="FTOM01000014">
    <property type="protein sequence ID" value="SIS92448.1"/>
    <property type="molecule type" value="Genomic_DNA"/>
</dbReference>
<dbReference type="Pfam" id="PF00953">
    <property type="entry name" value="Glycos_transf_4"/>
    <property type="match status" value="1"/>
</dbReference>
<comment type="cofactor">
    <cofactor evidence="7">
        <name>Mg(2+)</name>
        <dbReference type="ChEBI" id="CHEBI:18420"/>
    </cofactor>
</comment>
<evidence type="ECO:0000256" key="2">
    <source>
        <dbReference type="ARBA" id="ARBA00022475"/>
    </source>
</evidence>
<keyword evidence="6 8" id="KW-0472">Membrane</keyword>
<evidence type="ECO:0000313" key="10">
    <source>
        <dbReference type="Proteomes" id="UP000186098"/>
    </source>
</evidence>
<gene>
    <name evidence="9" type="ORF">SAMN05421795_11414</name>
</gene>
<feature type="transmembrane region" description="Helical" evidence="8">
    <location>
        <begin position="74"/>
        <end position="91"/>
    </location>
</feature>
<evidence type="ECO:0000256" key="3">
    <source>
        <dbReference type="ARBA" id="ARBA00022679"/>
    </source>
</evidence>
<feature type="transmembrane region" description="Helical" evidence="8">
    <location>
        <begin position="46"/>
        <end position="68"/>
    </location>
</feature>
<feature type="transmembrane region" description="Helical" evidence="8">
    <location>
        <begin position="6"/>
        <end position="25"/>
    </location>
</feature>
<dbReference type="GO" id="GO:0046872">
    <property type="term" value="F:metal ion binding"/>
    <property type="evidence" value="ECO:0007669"/>
    <property type="project" value="UniProtKB-KW"/>
</dbReference>
<feature type="transmembrane region" description="Helical" evidence="8">
    <location>
        <begin position="325"/>
        <end position="346"/>
    </location>
</feature>
<keyword evidence="2" id="KW-1003">Cell membrane</keyword>
<dbReference type="Proteomes" id="UP000186098">
    <property type="component" value="Unassembled WGS sequence"/>
</dbReference>
<evidence type="ECO:0000256" key="1">
    <source>
        <dbReference type="ARBA" id="ARBA00004651"/>
    </source>
</evidence>
<feature type="transmembrane region" description="Helical" evidence="8">
    <location>
        <begin position="133"/>
        <end position="151"/>
    </location>
</feature>
<dbReference type="PANTHER" id="PTHR22926">
    <property type="entry name" value="PHOSPHO-N-ACETYLMURAMOYL-PENTAPEPTIDE-TRANSFERASE"/>
    <property type="match status" value="1"/>
</dbReference>
<feature type="transmembrane region" description="Helical" evidence="8">
    <location>
        <begin position="301"/>
        <end position="319"/>
    </location>
</feature>